<proteinExistence type="predicted"/>
<evidence type="ECO:0000313" key="2">
    <source>
        <dbReference type="EMBL" id="RPA82115.1"/>
    </source>
</evidence>
<feature type="region of interest" description="Disordered" evidence="1">
    <location>
        <begin position="137"/>
        <end position="177"/>
    </location>
</feature>
<reference evidence="2 3" key="1">
    <citation type="journal article" date="2018" name="Nat. Ecol. Evol.">
        <title>Pezizomycetes genomes reveal the molecular basis of ectomycorrhizal truffle lifestyle.</title>
        <authorList>
            <person name="Murat C."/>
            <person name="Payen T."/>
            <person name="Noel B."/>
            <person name="Kuo A."/>
            <person name="Morin E."/>
            <person name="Chen J."/>
            <person name="Kohler A."/>
            <person name="Krizsan K."/>
            <person name="Balestrini R."/>
            <person name="Da Silva C."/>
            <person name="Montanini B."/>
            <person name="Hainaut M."/>
            <person name="Levati E."/>
            <person name="Barry K.W."/>
            <person name="Belfiori B."/>
            <person name="Cichocki N."/>
            <person name="Clum A."/>
            <person name="Dockter R.B."/>
            <person name="Fauchery L."/>
            <person name="Guy J."/>
            <person name="Iotti M."/>
            <person name="Le Tacon F."/>
            <person name="Lindquist E.A."/>
            <person name="Lipzen A."/>
            <person name="Malagnac F."/>
            <person name="Mello A."/>
            <person name="Molinier V."/>
            <person name="Miyauchi S."/>
            <person name="Poulain J."/>
            <person name="Riccioni C."/>
            <person name="Rubini A."/>
            <person name="Sitrit Y."/>
            <person name="Splivallo R."/>
            <person name="Traeger S."/>
            <person name="Wang M."/>
            <person name="Zifcakova L."/>
            <person name="Wipf D."/>
            <person name="Zambonelli A."/>
            <person name="Paolocci F."/>
            <person name="Nowrousian M."/>
            <person name="Ottonello S."/>
            <person name="Baldrian P."/>
            <person name="Spatafora J.W."/>
            <person name="Henrissat B."/>
            <person name="Nagy L.G."/>
            <person name="Aury J.M."/>
            <person name="Wincker P."/>
            <person name="Grigoriev I.V."/>
            <person name="Bonfante P."/>
            <person name="Martin F.M."/>
        </authorList>
    </citation>
    <scope>NUCLEOTIDE SEQUENCE [LARGE SCALE GENOMIC DNA]</scope>
    <source>
        <strain evidence="2 3">RN42</strain>
    </source>
</reference>
<feature type="compositionally biased region" description="Low complexity" evidence="1">
    <location>
        <begin position="137"/>
        <end position="146"/>
    </location>
</feature>
<feature type="compositionally biased region" description="Basic and acidic residues" evidence="1">
    <location>
        <begin position="150"/>
        <end position="159"/>
    </location>
</feature>
<gene>
    <name evidence="2" type="ORF">BJ508DRAFT_306011</name>
</gene>
<dbReference type="AlphaFoldDB" id="A0A3N4I7S1"/>
<name>A0A3N4I7S1_ASCIM</name>
<accession>A0A3N4I7S1</accession>
<dbReference type="EMBL" id="ML119674">
    <property type="protein sequence ID" value="RPA82115.1"/>
    <property type="molecule type" value="Genomic_DNA"/>
</dbReference>
<protein>
    <submittedName>
        <fullName evidence="2">Uncharacterized protein</fullName>
    </submittedName>
</protein>
<organism evidence="2 3">
    <name type="scientific">Ascobolus immersus RN42</name>
    <dbReference type="NCBI Taxonomy" id="1160509"/>
    <lineage>
        <taxon>Eukaryota</taxon>
        <taxon>Fungi</taxon>
        <taxon>Dikarya</taxon>
        <taxon>Ascomycota</taxon>
        <taxon>Pezizomycotina</taxon>
        <taxon>Pezizomycetes</taxon>
        <taxon>Pezizales</taxon>
        <taxon>Ascobolaceae</taxon>
        <taxon>Ascobolus</taxon>
    </lineage>
</organism>
<evidence type="ECO:0000256" key="1">
    <source>
        <dbReference type="SAM" id="MobiDB-lite"/>
    </source>
</evidence>
<sequence>MTPGPVQVSLFSLRSTGPAINIWTRLSLVRASKDSIAKWEIFGGQGERNQSPSLCPKLSLKRRGGYQPVPFNKNWSSWRILETLLKQAIRRLFDQDFLDSQCTFSLKATFQQEEIPVRLLRALLTVVSKSTGQMTSMMSSSLQDGQGFDDGGHFKEAKHPNRPKRKEVALEGESLFD</sequence>
<keyword evidence="3" id="KW-1185">Reference proteome</keyword>
<evidence type="ECO:0000313" key="3">
    <source>
        <dbReference type="Proteomes" id="UP000275078"/>
    </source>
</evidence>
<dbReference type="Proteomes" id="UP000275078">
    <property type="component" value="Unassembled WGS sequence"/>
</dbReference>